<keyword evidence="3" id="KW-1185">Reference proteome</keyword>
<gene>
    <name evidence="2" type="ORF">PODLI_1B008763</name>
</gene>
<reference evidence="2" key="1">
    <citation type="submission" date="2022-12" db="EMBL/GenBank/DDBJ databases">
        <authorList>
            <person name="Alioto T."/>
            <person name="Alioto T."/>
            <person name="Gomez Garrido J."/>
        </authorList>
    </citation>
    <scope>NUCLEOTIDE SEQUENCE</scope>
</reference>
<organism evidence="2 3">
    <name type="scientific">Podarcis lilfordi</name>
    <name type="common">Lilford's wall lizard</name>
    <dbReference type="NCBI Taxonomy" id="74358"/>
    <lineage>
        <taxon>Eukaryota</taxon>
        <taxon>Metazoa</taxon>
        <taxon>Chordata</taxon>
        <taxon>Craniata</taxon>
        <taxon>Vertebrata</taxon>
        <taxon>Euteleostomi</taxon>
        <taxon>Lepidosauria</taxon>
        <taxon>Squamata</taxon>
        <taxon>Bifurcata</taxon>
        <taxon>Unidentata</taxon>
        <taxon>Episquamata</taxon>
        <taxon>Laterata</taxon>
        <taxon>Lacertibaenia</taxon>
        <taxon>Lacertidae</taxon>
        <taxon>Podarcis</taxon>
    </lineage>
</organism>
<feature type="compositionally biased region" description="Gly residues" evidence="1">
    <location>
        <begin position="1"/>
        <end position="12"/>
    </location>
</feature>
<evidence type="ECO:0000256" key="1">
    <source>
        <dbReference type="SAM" id="MobiDB-lite"/>
    </source>
</evidence>
<name>A0AA35PDX1_9SAUR</name>
<accession>A0AA35PDX1</accession>
<protein>
    <submittedName>
        <fullName evidence="2">Uncharacterized protein</fullName>
    </submittedName>
</protein>
<evidence type="ECO:0000313" key="2">
    <source>
        <dbReference type="EMBL" id="CAI5784704.1"/>
    </source>
</evidence>
<sequence length="126" mass="13220">MRTFRGGGGGEAIGANRFRTGSPKQSPSFVGKAAQPEARGAFAEFPFIPAPHNGSAQRPERSGAPNGHSVSEPSQPVPGLARLPVEQQQQQQSPRAPPPPPSLLSWLAMCRAGLEEAPGCPDVYPN</sequence>
<dbReference type="EMBL" id="OX395134">
    <property type="protein sequence ID" value="CAI5784704.1"/>
    <property type="molecule type" value="Genomic_DNA"/>
</dbReference>
<evidence type="ECO:0000313" key="3">
    <source>
        <dbReference type="Proteomes" id="UP001178461"/>
    </source>
</evidence>
<proteinExistence type="predicted"/>
<dbReference type="AlphaFoldDB" id="A0AA35PDX1"/>
<feature type="region of interest" description="Disordered" evidence="1">
    <location>
        <begin position="1"/>
        <end position="104"/>
    </location>
</feature>
<dbReference type="Proteomes" id="UP001178461">
    <property type="component" value="Chromosome 9"/>
</dbReference>